<gene>
    <name evidence="1" type="ORF">C2845_PM09G21940</name>
</gene>
<dbReference type="AlphaFoldDB" id="A0A3L6S152"/>
<keyword evidence="2" id="KW-1185">Reference proteome</keyword>
<protein>
    <submittedName>
        <fullName evidence="1">Uncharacterized protein</fullName>
    </submittedName>
</protein>
<dbReference type="Proteomes" id="UP000275267">
    <property type="component" value="Unassembled WGS sequence"/>
</dbReference>
<dbReference type="SUPFAM" id="SSF81383">
    <property type="entry name" value="F-box domain"/>
    <property type="match status" value="1"/>
</dbReference>
<proteinExistence type="predicted"/>
<dbReference type="EMBL" id="PQIB02000006">
    <property type="protein sequence ID" value="RLN12996.1"/>
    <property type="molecule type" value="Genomic_DNA"/>
</dbReference>
<evidence type="ECO:0000313" key="2">
    <source>
        <dbReference type="Proteomes" id="UP000275267"/>
    </source>
</evidence>
<evidence type="ECO:0000313" key="1">
    <source>
        <dbReference type="EMBL" id="RLN12996.1"/>
    </source>
</evidence>
<sequence>MISQQLAGRALRSRCERILCNTAWCSWVTDVWAQPHTLVTPHYCRGTTSDGTGAPCLGIEEAAGGFEADEDETEAAAAEEDRISALPEDSRLRIISLLPLESAIRTGALFTRWRAPSSINIPLRSDDAPEHLHWASLTSHLRRYLGHAAACDVEDLHIDFAEGFMGRFAFFSYQLDVQDVAMIHVHGRGREAG</sequence>
<dbReference type="InterPro" id="IPR036047">
    <property type="entry name" value="F-box-like_dom_sf"/>
</dbReference>
<name>A0A3L6S152_PANMI</name>
<organism evidence="1 2">
    <name type="scientific">Panicum miliaceum</name>
    <name type="common">Proso millet</name>
    <name type="synonym">Broomcorn millet</name>
    <dbReference type="NCBI Taxonomy" id="4540"/>
    <lineage>
        <taxon>Eukaryota</taxon>
        <taxon>Viridiplantae</taxon>
        <taxon>Streptophyta</taxon>
        <taxon>Embryophyta</taxon>
        <taxon>Tracheophyta</taxon>
        <taxon>Spermatophyta</taxon>
        <taxon>Magnoliopsida</taxon>
        <taxon>Liliopsida</taxon>
        <taxon>Poales</taxon>
        <taxon>Poaceae</taxon>
        <taxon>PACMAD clade</taxon>
        <taxon>Panicoideae</taxon>
        <taxon>Panicodae</taxon>
        <taxon>Paniceae</taxon>
        <taxon>Panicinae</taxon>
        <taxon>Panicum</taxon>
        <taxon>Panicum sect. Panicum</taxon>
    </lineage>
</organism>
<reference evidence="2" key="1">
    <citation type="journal article" date="2019" name="Nat. Commun.">
        <title>The genome of broomcorn millet.</title>
        <authorList>
            <person name="Zou C."/>
            <person name="Miki D."/>
            <person name="Li D."/>
            <person name="Tang Q."/>
            <person name="Xiao L."/>
            <person name="Rajput S."/>
            <person name="Deng P."/>
            <person name="Jia W."/>
            <person name="Huang R."/>
            <person name="Zhang M."/>
            <person name="Sun Y."/>
            <person name="Hu J."/>
            <person name="Fu X."/>
            <person name="Schnable P.S."/>
            <person name="Li F."/>
            <person name="Zhang H."/>
            <person name="Feng B."/>
            <person name="Zhu X."/>
            <person name="Liu R."/>
            <person name="Schnable J.C."/>
            <person name="Zhu J.-K."/>
            <person name="Zhang H."/>
        </authorList>
    </citation>
    <scope>NUCLEOTIDE SEQUENCE [LARGE SCALE GENOMIC DNA]</scope>
</reference>
<accession>A0A3L6S152</accession>
<comment type="caution">
    <text evidence="1">The sequence shown here is derived from an EMBL/GenBank/DDBJ whole genome shotgun (WGS) entry which is preliminary data.</text>
</comment>